<organism evidence="2 3">
    <name type="scientific">Streptomyces orinoci</name>
    <name type="common">Streptoverticillium orinoci</name>
    <dbReference type="NCBI Taxonomy" id="67339"/>
    <lineage>
        <taxon>Bacteria</taxon>
        <taxon>Bacillati</taxon>
        <taxon>Actinomycetota</taxon>
        <taxon>Actinomycetes</taxon>
        <taxon>Kitasatosporales</taxon>
        <taxon>Streptomycetaceae</taxon>
        <taxon>Streptomyces</taxon>
    </lineage>
</organism>
<evidence type="ECO:0000313" key="3">
    <source>
        <dbReference type="Proteomes" id="UP001552594"/>
    </source>
</evidence>
<dbReference type="EMBL" id="JBFAUK010000022">
    <property type="protein sequence ID" value="MEV5509580.1"/>
    <property type="molecule type" value="Genomic_DNA"/>
</dbReference>
<accession>A0ABV3K3J8</accession>
<dbReference type="RefSeq" id="WP_153068704.1">
    <property type="nucleotide sequence ID" value="NZ_JBFAUK010000022.1"/>
</dbReference>
<sequence length="264" mass="26983">MTPAAAALAGLLLAGAPPPWTAGPVVEGGGPGGRGAFVLEGGPGTVLQDRLSVVNPGDRVRTVTLRGTGSWVALAAGRVSVPPRTRAEVPLTVTVPVGAAEGDHTAAVVVGGDGRTVRVPVLVRVGGGGLAALGVDRVTVTGTGGGAVIRYRLANRGTTVLSPRLSIEAEGLLGRALRRRRAHGVPGRLAPGRSVWLTEQWPDAPRLEDRVRVRVTAAAPGADQVSASGTYTPLPWLRPATGAAAVLLAALAARHRHTRRRRTP</sequence>
<keyword evidence="1" id="KW-0732">Signal</keyword>
<reference evidence="2 3" key="1">
    <citation type="submission" date="2024-06" db="EMBL/GenBank/DDBJ databases">
        <title>The Natural Products Discovery Center: Release of the First 8490 Sequenced Strains for Exploring Actinobacteria Biosynthetic Diversity.</title>
        <authorList>
            <person name="Kalkreuter E."/>
            <person name="Kautsar S.A."/>
            <person name="Yang D."/>
            <person name="Bader C.D."/>
            <person name="Teijaro C.N."/>
            <person name="Fluegel L."/>
            <person name="Davis C.M."/>
            <person name="Simpson J.R."/>
            <person name="Lauterbach L."/>
            <person name="Steele A.D."/>
            <person name="Gui C."/>
            <person name="Meng S."/>
            <person name="Li G."/>
            <person name="Viehrig K."/>
            <person name="Ye F."/>
            <person name="Su P."/>
            <person name="Kiefer A.F."/>
            <person name="Nichols A."/>
            <person name="Cepeda A.J."/>
            <person name="Yan W."/>
            <person name="Fan B."/>
            <person name="Jiang Y."/>
            <person name="Adhikari A."/>
            <person name="Zheng C.-J."/>
            <person name="Schuster L."/>
            <person name="Cowan T.M."/>
            <person name="Smanski M.J."/>
            <person name="Chevrette M.G."/>
            <person name="De Carvalho L.P.S."/>
            <person name="Shen B."/>
        </authorList>
    </citation>
    <scope>NUCLEOTIDE SEQUENCE [LARGE SCALE GENOMIC DNA]</scope>
    <source>
        <strain evidence="2 3">NPDC052347</strain>
    </source>
</reference>
<feature type="chain" id="PRO_5045729011" description="DUF916 domain-containing protein" evidence="1">
    <location>
        <begin position="23"/>
        <end position="264"/>
    </location>
</feature>
<proteinExistence type="predicted"/>
<protein>
    <recommendedName>
        <fullName evidence="4">DUF916 domain-containing protein</fullName>
    </recommendedName>
</protein>
<evidence type="ECO:0000256" key="1">
    <source>
        <dbReference type="SAM" id="SignalP"/>
    </source>
</evidence>
<evidence type="ECO:0000313" key="2">
    <source>
        <dbReference type="EMBL" id="MEV5509580.1"/>
    </source>
</evidence>
<dbReference type="Proteomes" id="UP001552594">
    <property type="component" value="Unassembled WGS sequence"/>
</dbReference>
<feature type="signal peptide" evidence="1">
    <location>
        <begin position="1"/>
        <end position="22"/>
    </location>
</feature>
<evidence type="ECO:0008006" key="4">
    <source>
        <dbReference type="Google" id="ProtNLM"/>
    </source>
</evidence>
<name>A0ABV3K3J8_STRON</name>
<gene>
    <name evidence="2" type="ORF">AB0L16_24610</name>
</gene>
<comment type="caution">
    <text evidence="2">The sequence shown here is derived from an EMBL/GenBank/DDBJ whole genome shotgun (WGS) entry which is preliminary data.</text>
</comment>
<keyword evidence="3" id="KW-1185">Reference proteome</keyword>